<keyword evidence="1" id="KW-0645">Protease</keyword>
<dbReference type="Pfam" id="PF06866">
    <property type="entry name" value="DUF1256"/>
    <property type="match status" value="1"/>
</dbReference>
<dbReference type="OrthoDB" id="9815953at2"/>
<dbReference type="GO" id="GO:0008233">
    <property type="term" value="F:peptidase activity"/>
    <property type="evidence" value="ECO:0007669"/>
    <property type="project" value="UniProtKB-KW"/>
</dbReference>
<dbReference type="AlphaFoldDB" id="A0A412ISS9"/>
<dbReference type="InterPro" id="IPR023430">
    <property type="entry name" value="Pept_HybD-like_dom_sf"/>
</dbReference>
<sequence>MLRRTEYYNPTITSSADDMSARMCKILKSLRSGDRSTVVLCIGTDRATGDALGPLVGSLLSNSQCTYGVYGTLQHPVHALNLNDTIKKIYTEHQYPVVIAVDASLGHRTDVGMVTLTKAPLLPGIGVNKKLPAIGDLSITGIVNLSGKPGLSLLQSTRLYTVNNMAHYIADVIMRTEAST</sequence>
<name>A0A412ISS9_9FIRM</name>
<organism evidence="1 2">
    <name type="scientific">Coprococcus eutactus</name>
    <dbReference type="NCBI Taxonomy" id="33043"/>
    <lineage>
        <taxon>Bacteria</taxon>
        <taxon>Bacillati</taxon>
        <taxon>Bacillota</taxon>
        <taxon>Clostridia</taxon>
        <taxon>Lachnospirales</taxon>
        <taxon>Lachnospiraceae</taxon>
        <taxon>Coprococcus</taxon>
    </lineage>
</organism>
<keyword evidence="1" id="KW-0378">Hydrolase</keyword>
<dbReference type="NCBIfam" id="TIGR02841">
    <property type="entry name" value="spore_YyaC"/>
    <property type="match status" value="1"/>
</dbReference>
<dbReference type="Proteomes" id="UP000283295">
    <property type="component" value="Unassembled WGS sequence"/>
</dbReference>
<evidence type="ECO:0000313" key="1">
    <source>
        <dbReference type="EMBL" id="RGS43155.1"/>
    </source>
</evidence>
<evidence type="ECO:0000313" key="2">
    <source>
        <dbReference type="Proteomes" id="UP000283295"/>
    </source>
</evidence>
<gene>
    <name evidence="1" type="primary">yyaC</name>
    <name evidence="1" type="ORF">DWX94_06025</name>
</gene>
<protein>
    <submittedName>
        <fullName evidence="1">Spore protease YyaC</fullName>
    </submittedName>
</protein>
<accession>A0A412ISS9</accession>
<proteinExistence type="predicted"/>
<comment type="caution">
    <text evidence="1">The sequence shown here is derived from an EMBL/GenBank/DDBJ whole genome shotgun (WGS) entry which is preliminary data.</text>
</comment>
<dbReference type="EMBL" id="QRVK01000010">
    <property type="protein sequence ID" value="RGS43155.1"/>
    <property type="molecule type" value="Genomic_DNA"/>
</dbReference>
<dbReference type="GO" id="GO:0006508">
    <property type="term" value="P:proteolysis"/>
    <property type="evidence" value="ECO:0007669"/>
    <property type="project" value="UniProtKB-KW"/>
</dbReference>
<reference evidence="1 2" key="1">
    <citation type="submission" date="2018-08" db="EMBL/GenBank/DDBJ databases">
        <title>A genome reference for cultivated species of the human gut microbiota.</title>
        <authorList>
            <person name="Zou Y."/>
            <person name="Xue W."/>
            <person name="Luo G."/>
        </authorList>
    </citation>
    <scope>NUCLEOTIDE SEQUENCE [LARGE SCALE GENOMIC DNA]</scope>
    <source>
        <strain evidence="1 2">AF22-21</strain>
    </source>
</reference>
<dbReference type="SUPFAM" id="SSF53163">
    <property type="entry name" value="HybD-like"/>
    <property type="match status" value="1"/>
</dbReference>
<dbReference type="InterPro" id="IPR009665">
    <property type="entry name" value="YyaC"/>
</dbReference>